<sequence>MTFLWLYCFAHVSLGRGDEDGQAEQRGHEGTKPHQGSGGSRAEDSALRASLGAWQALVEIARR</sequence>
<name>A0A2M7VBL8_9BACT</name>
<proteinExistence type="predicted"/>
<gene>
    <name evidence="2" type="ORF">COX80_01035</name>
</gene>
<evidence type="ECO:0000256" key="1">
    <source>
        <dbReference type="SAM" id="MobiDB-lite"/>
    </source>
</evidence>
<dbReference type="EMBL" id="PFPL01000018">
    <property type="protein sequence ID" value="PIZ96552.1"/>
    <property type="molecule type" value="Genomic_DNA"/>
</dbReference>
<evidence type="ECO:0000313" key="2">
    <source>
        <dbReference type="EMBL" id="PIZ96552.1"/>
    </source>
</evidence>
<reference evidence="3" key="1">
    <citation type="submission" date="2017-09" db="EMBL/GenBank/DDBJ databases">
        <title>Depth-based differentiation of microbial function through sediment-hosted aquifers and enrichment of novel symbionts in the deep terrestrial subsurface.</title>
        <authorList>
            <person name="Probst A.J."/>
            <person name="Ladd B."/>
            <person name="Jarett J.K."/>
            <person name="Geller-Mcgrath D.E."/>
            <person name="Sieber C.M.K."/>
            <person name="Emerson J.B."/>
            <person name="Anantharaman K."/>
            <person name="Thomas B.C."/>
            <person name="Malmstrom R."/>
            <person name="Stieglmeier M."/>
            <person name="Klingl A."/>
            <person name="Woyke T."/>
            <person name="Ryan C.M."/>
            <person name="Banfield J.F."/>
        </authorList>
    </citation>
    <scope>NUCLEOTIDE SEQUENCE [LARGE SCALE GENOMIC DNA]</scope>
</reference>
<accession>A0A2M7VBL8</accession>
<protein>
    <submittedName>
        <fullName evidence="2">Uncharacterized protein</fullName>
    </submittedName>
</protein>
<organism evidence="2 3">
    <name type="scientific">Candidatus Magasanikbacteria bacterium CG_4_10_14_0_2_um_filter_33_14</name>
    <dbReference type="NCBI Taxonomy" id="1974636"/>
    <lineage>
        <taxon>Bacteria</taxon>
        <taxon>Candidatus Magasanikiibacteriota</taxon>
    </lineage>
</organism>
<feature type="region of interest" description="Disordered" evidence="1">
    <location>
        <begin position="18"/>
        <end position="47"/>
    </location>
</feature>
<comment type="caution">
    <text evidence="2">The sequence shown here is derived from an EMBL/GenBank/DDBJ whole genome shotgun (WGS) entry which is preliminary data.</text>
</comment>
<feature type="compositionally biased region" description="Basic and acidic residues" evidence="1">
    <location>
        <begin position="18"/>
        <end position="32"/>
    </location>
</feature>
<evidence type="ECO:0000313" key="3">
    <source>
        <dbReference type="Proteomes" id="UP000231453"/>
    </source>
</evidence>
<dbReference type="AlphaFoldDB" id="A0A2M7VBL8"/>
<dbReference type="Proteomes" id="UP000231453">
    <property type="component" value="Unassembled WGS sequence"/>
</dbReference>